<dbReference type="Gene3D" id="2.40.30.10">
    <property type="entry name" value="Translation factors"/>
    <property type="match status" value="1"/>
</dbReference>
<dbReference type="InterPro" id="IPR006058">
    <property type="entry name" value="2Fe2S_fd_BS"/>
</dbReference>
<dbReference type="PROSITE" id="PS51085">
    <property type="entry name" value="2FE2S_FER_2"/>
    <property type="match status" value="1"/>
</dbReference>
<dbReference type="EMBL" id="VWXX01000011">
    <property type="protein sequence ID" value="KAA6185271.1"/>
    <property type="molecule type" value="Genomic_DNA"/>
</dbReference>
<dbReference type="PRINTS" id="PR00371">
    <property type="entry name" value="FPNCR"/>
</dbReference>
<proteinExistence type="predicted"/>
<dbReference type="PANTHER" id="PTHR47354:SF5">
    <property type="entry name" value="PROTEIN RFBI"/>
    <property type="match status" value="1"/>
</dbReference>
<dbReference type="InterPro" id="IPR050415">
    <property type="entry name" value="MRET"/>
</dbReference>
<dbReference type="PANTHER" id="PTHR47354">
    <property type="entry name" value="NADH OXIDOREDUCTASE HCR"/>
    <property type="match status" value="1"/>
</dbReference>
<feature type="domain" description="2Fe-2S ferredoxin-type" evidence="2">
    <location>
        <begin position="1"/>
        <end position="91"/>
    </location>
</feature>
<keyword evidence="5" id="KW-1185">Reference proteome</keyword>
<dbReference type="Gene3D" id="3.10.20.30">
    <property type="match status" value="1"/>
</dbReference>
<dbReference type="Pfam" id="PF00970">
    <property type="entry name" value="FAD_binding_6"/>
    <property type="match status" value="1"/>
</dbReference>
<dbReference type="CDD" id="cd06189">
    <property type="entry name" value="flavin_oxioreductase"/>
    <property type="match status" value="1"/>
</dbReference>
<dbReference type="GO" id="GO:0016491">
    <property type="term" value="F:oxidoreductase activity"/>
    <property type="evidence" value="ECO:0007669"/>
    <property type="project" value="InterPro"/>
</dbReference>
<dbReference type="SUPFAM" id="SSF54292">
    <property type="entry name" value="2Fe-2S ferredoxin-like"/>
    <property type="match status" value="1"/>
</dbReference>
<feature type="domain" description="FAD-binding FR-type" evidence="3">
    <location>
        <begin position="98"/>
        <end position="198"/>
    </location>
</feature>
<dbReference type="InterPro" id="IPR039261">
    <property type="entry name" value="FNR_nucleotide-bd"/>
</dbReference>
<dbReference type="OrthoDB" id="9806195at2"/>
<dbReference type="Pfam" id="PF00111">
    <property type="entry name" value="Fer2"/>
    <property type="match status" value="1"/>
</dbReference>
<dbReference type="AlphaFoldDB" id="A0A5M8FQ41"/>
<reference evidence="4 5" key="1">
    <citation type="submission" date="2019-09" db="EMBL/GenBank/DDBJ databases">
        <title>Whole-genome sequence of the purple sulfur bacterium Thiohalocapsa marina DSM 19078.</title>
        <authorList>
            <person name="Kyndt J.A."/>
            <person name="Meyer T.E."/>
        </authorList>
    </citation>
    <scope>NUCLEOTIDE SEQUENCE [LARGE SCALE GENOMIC DNA]</scope>
    <source>
        <strain evidence="4 5">DSM 19078</strain>
    </source>
</reference>
<dbReference type="RefSeq" id="WP_150092655.1">
    <property type="nucleotide sequence ID" value="NZ_JBFUOH010000118.1"/>
</dbReference>
<evidence type="ECO:0000313" key="4">
    <source>
        <dbReference type="EMBL" id="KAA6185271.1"/>
    </source>
</evidence>
<dbReference type="GO" id="GO:0051537">
    <property type="term" value="F:2 iron, 2 sulfur cluster binding"/>
    <property type="evidence" value="ECO:0007669"/>
    <property type="project" value="InterPro"/>
</dbReference>
<dbReference type="PROSITE" id="PS00197">
    <property type="entry name" value="2FE2S_FER_1"/>
    <property type="match status" value="1"/>
</dbReference>
<dbReference type="InterPro" id="IPR036010">
    <property type="entry name" value="2Fe-2S_ferredoxin-like_sf"/>
</dbReference>
<dbReference type="InterPro" id="IPR008333">
    <property type="entry name" value="Cbr1-like_FAD-bd_dom"/>
</dbReference>
<dbReference type="InterPro" id="IPR017927">
    <property type="entry name" value="FAD-bd_FR_type"/>
</dbReference>
<accession>A0A5M8FQ41</accession>
<dbReference type="PROSITE" id="PS51384">
    <property type="entry name" value="FAD_FR"/>
    <property type="match status" value="1"/>
</dbReference>
<sequence length="341" mass="37899">MSFTIRTEPNHHRFSVEPGQTILDAAIKQRIGLPYGCRDGKCGSCSAELLEGEVSYPSGKTQALEGQPDNACLTCQAVPRSDLRLRVAELETTADIEVRTLPCRVAEKTRLNHDVVRLGLKLPEGQRLQFLAGQYLEFILSDGRKRAFSMANAPHDDALVELHVRRVPGGEFTDFLFDELPEKAILRIQGPLGTFVLREHSERPMIFIGGGTGFAPIKGMLEHAFHAGIQRPMTLYWGARARRDLYLPDLPQRWAAEHANFSYVPVLSEPDADWDGRRGLVHEAVLEDHPDIADYDVYLSGPPVMVEAGRSAFEGRGLGMDHMFSDAFEYAADSPGYGKKP</sequence>
<organism evidence="4 5">
    <name type="scientific">Thiohalocapsa marina</name>
    <dbReference type="NCBI Taxonomy" id="424902"/>
    <lineage>
        <taxon>Bacteria</taxon>
        <taxon>Pseudomonadati</taxon>
        <taxon>Pseudomonadota</taxon>
        <taxon>Gammaproteobacteria</taxon>
        <taxon>Chromatiales</taxon>
        <taxon>Chromatiaceae</taxon>
        <taxon>Thiohalocapsa</taxon>
    </lineage>
</organism>
<dbReference type="InterPro" id="IPR001433">
    <property type="entry name" value="OxRdtase_FAD/NAD-bd"/>
</dbReference>
<dbReference type="InterPro" id="IPR001041">
    <property type="entry name" value="2Fe-2S_ferredoxin-type"/>
</dbReference>
<dbReference type="SUPFAM" id="SSF52343">
    <property type="entry name" value="Ferredoxin reductase-like, C-terminal NADP-linked domain"/>
    <property type="match status" value="1"/>
</dbReference>
<dbReference type="PRINTS" id="PR00410">
    <property type="entry name" value="PHEHYDRXLASE"/>
</dbReference>
<dbReference type="Pfam" id="PF00175">
    <property type="entry name" value="NAD_binding_1"/>
    <property type="match status" value="1"/>
</dbReference>
<name>A0A5M8FQ41_9GAMM</name>
<protein>
    <submittedName>
        <fullName evidence="4">CDP-6-deoxy-delta-3,4-glucoseen reductase</fullName>
    </submittedName>
</protein>
<dbReference type="CDD" id="cd00207">
    <property type="entry name" value="fer2"/>
    <property type="match status" value="1"/>
</dbReference>
<dbReference type="InterPro" id="IPR001709">
    <property type="entry name" value="Flavoprot_Pyr_Nucl_cyt_Rdtase"/>
</dbReference>
<comment type="cofactor">
    <cofactor evidence="1">
        <name>[2Fe-2S] cluster</name>
        <dbReference type="ChEBI" id="CHEBI:190135"/>
    </cofactor>
</comment>
<evidence type="ECO:0000313" key="5">
    <source>
        <dbReference type="Proteomes" id="UP000322981"/>
    </source>
</evidence>
<gene>
    <name evidence="4" type="ORF">F2Q65_09220</name>
</gene>
<evidence type="ECO:0000259" key="3">
    <source>
        <dbReference type="PROSITE" id="PS51384"/>
    </source>
</evidence>
<dbReference type="Gene3D" id="3.40.50.80">
    <property type="entry name" value="Nucleotide-binding domain of ferredoxin-NADP reductase (FNR) module"/>
    <property type="match status" value="1"/>
</dbReference>
<dbReference type="InterPro" id="IPR017938">
    <property type="entry name" value="Riboflavin_synthase-like_b-brl"/>
</dbReference>
<evidence type="ECO:0000259" key="2">
    <source>
        <dbReference type="PROSITE" id="PS51085"/>
    </source>
</evidence>
<dbReference type="Proteomes" id="UP000322981">
    <property type="component" value="Unassembled WGS sequence"/>
</dbReference>
<evidence type="ECO:0000256" key="1">
    <source>
        <dbReference type="ARBA" id="ARBA00034078"/>
    </source>
</evidence>
<comment type="caution">
    <text evidence="4">The sequence shown here is derived from an EMBL/GenBank/DDBJ whole genome shotgun (WGS) entry which is preliminary data.</text>
</comment>
<dbReference type="InterPro" id="IPR012675">
    <property type="entry name" value="Beta-grasp_dom_sf"/>
</dbReference>
<dbReference type="SUPFAM" id="SSF63380">
    <property type="entry name" value="Riboflavin synthase domain-like"/>
    <property type="match status" value="1"/>
</dbReference>